<reference evidence="2" key="1">
    <citation type="submission" date="2023-03" db="EMBL/GenBank/DDBJ databases">
        <title>Massive genome expansion in bonnet fungi (Mycena s.s.) driven by repeated elements and novel gene families across ecological guilds.</title>
        <authorList>
            <consortium name="Lawrence Berkeley National Laboratory"/>
            <person name="Harder C.B."/>
            <person name="Miyauchi S."/>
            <person name="Viragh M."/>
            <person name="Kuo A."/>
            <person name="Thoen E."/>
            <person name="Andreopoulos B."/>
            <person name="Lu D."/>
            <person name="Skrede I."/>
            <person name="Drula E."/>
            <person name="Henrissat B."/>
            <person name="Morin E."/>
            <person name="Kohler A."/>
            <person name="Barry K."/>
            <person name="LaButti K."/>
            <person name="Morin E."/>
            <person name="Salamov A."/>
            <person name="Lipzen A."/>
            <person name="Mereny Z."/>
            <person name="Hegedus B."/>
            <person name="Baldrian P."/>
            <person name="Stursova M."/>
            <person name="Weitz H."/>
            <person name="Taylor A."/>
            <person name="Grigoriev I.V."/>
            <person name="Nagy L.G."/>
            <person name="Martin F."/>
            <person name="Kauserud H."/>
        </authorList>
    </citation>
    <scope>NUCLEOTIDE SEQUENCE</scope>
    <source>
        <strain evidence="2">CBHHK188m</strain>
    </source>
</reference>
<gene>
    <name evidence="2" type="ORF">DFH07DRAFT_785894</name>
</gene>
<evidence type="ECO:0000313" key="2">
    <source>
        <dbReference type="EMBL" id="KAJ7713654.1"/>
    </source>
</evidence>
<evidence type="ECO:0000256" key="1">
    <source>
        <dbReference type="SAM" id="MobiDB-lite"/>
    </source>
</evidence>
<name>A0AAD7MEN2_9AGAR</name>
<organism evidence="2 3">
    <name type="scientific">Mycena maculata</name>
    <dbReference type="NCBI Taxonomy" id="230809"/>
    <lineage>
        <taxon>Eukaryota</taxon>
        <taxon>Fungi</taxon>
        <taxon>Dikarya</taxon>
        <taxon>Basidiomycota</taxon>
        <taxon>Agaricomycotina</taxon>
        <taxon>Agaricomycetes</taxon>
        <taxon>Agaricomycetidae</taxon>
        <taxon>Agaricales</taxon>
        <taxon>Marasmiineae</taxon>
        <taxon>Mycenaceae</taxon>
        <taxon>Mycena</taxon>
    </lineage>
</organism>
<proteinExistence type="predicted"/>
<evidence type="ECO:0000313" key="3">
    <source>
        <dbReference type="Proteomes" id="UP001215280"/>
    </source>
</evidence>
<dbReference type="EMBL" id="JARJLG010000388">
    <property type="protein sequence ID" value="KAJ7713654.1"/>
    <property type="molecule type" value="Genomic_DNA"/>
</dbReference>
<dbReference type="AlphaFoldDB" id="A0AAD7MEN2"/>
<sequence>MRGQRVGSVEVDELHTGTAESAPSSPPSHEVIYIHKAGTVTLKHDGGGTSLIELHMVAVSSRESEGSVGQVRGREQGVLKQEGATILVHGDENPLPKCRVKEPRIRCRIESTCVFVGRLARDYRGLGKAVHGHEGRRTRIITIDVEGISCRINDLHQTGACCGLRDVTGRGNELGRRSSDESRGENEEAEEVVWFARTCAFKYLRRKRLG</sequence>
<feature type="region of interest" description="Disordered" evidence="1">
    <location>
        <begin position="1"/>
        <end position="29"/>
    </location>
</feature>
<accession>A0AAD7MEN2</accession>
<protein>
    <submittedName>
        <fullName evidence="2">Uncharacterized protein</fullName>
    </submittedName>
</protein>
<dbReference type="Proteomes" id="UP001215280">
    <property type="component" value="Unassembled WGS sequence"/>
</dbReference>
<comment type="caution">
    <text evidence="2">The sequence shown here is derived from an EMBL/GenBank/DDBJ whole genome shotgun (WGS) entry which is preliminary data.</text>
</comment>
<keyword evidence="3" id="KW-1185">Reference proteome</keyword>